<dbReference type="Pfam" id="PF04892">
    <property type="entry name" value="VanZ"/>
    <property type="match status" value="1"/>
</dbReference>
<dbReference type="PANTHER" id="PTHR28008">
    <property type="entry name" value="DOMAIN PROTEIN, PUTATIVE (AFU_ORTHOLOGUE AFUA_3G10980)-RELATED"/>
    <property type="match status" value="1"/>
</dbReference>
<dbReference type="NCBIfam" id="NF037970">
    <property type="entry name" value="vanZ_1"/>
    <property type="match status" value="1"/>
</dbReference>
<keyword evidence="1" id="KW-0472">Membrane</keyword>
<comment type="caution">
    <text evidence="3">The sequence shown here is derived from an EMBL/GenBank/DDBJ whole genome shotgun (WGS) entry which is preliminary data.</text>
</comment>
<gene>
    <name evidence="3" type="ORF">LG651_00950</name>
</gene>
<evidence type="ECO:0000259" key="2">
    <source>
        <dbReference type="Pfam" id="PF04892"/>
    </source>
</evidence>
<evidence type="ECO:0000256" key="1">
    <source>
        <dbReference type="SAM" id="Phobius"/>
    </source>
</evidence>
<feature type="transmembrane region" description="Helical" evidence="1">
    <location>
        <begin position="67"/>
        <end position="89"/>
    </location>
</feature>
<keyword evidence="1" id="KW-1133">Transmembrane helix</keyword>
<feature type="domain" description="VanZ-like" evidence="2">
    <location>
        <begin position="31"/>
        <end position="116"/>
    </location>
</feature>
<dbReference type="Proteomes" id="UP001139286">
    <property type="component" value="Unassembled WGS sequence"/>
</dbReference>
<sequence>MLKKGILAITAFYNVALAIVCLINIKELPEVAVSNIDKIFHFVTYALLMCLWYFSLVYTLNFSQKKGLWYAFLIAFVFGIVIEVLQGTITTTRALDVFDVVANTLGALLATLVLSIYNMLQVKNK</sequence>
<dbReference type="RefSeq" id="WP_226694292.1">
    <property type="nucleotide sequence ID" value="NZ_JAJAPX010000001.1"/>
</dbReference>
<dbReference type="InterPro" id="IPR006976">
    <property type="entry name" value="VanZ-like"/>
</dbReference>
<dbReference type="EMBL" id="JAJAPX010000001">
    <property type="protein sequence ID" value="MCB4806799.1"/>
    <property type="molecule type" value="Genomic_DNA"/>
</dbReference>
<reference evidence="3" key="1">
    <citation type="submission" date="2021-10" db="EMBL/GenBank/DDBJ databases">
        <title>Tamlana sargassums sp. nov., and Tamlana laminarinivorans sp. nov., two new bacteria isolated from the brown alga.</title>
        <authorList>
            <person name="Li J."/>
        </authorList>
    </citation>
    <scope>NUCLEOTIDE SEQUENCE</scope>
    <source>
        <strain evidence="3">62-3</strain>
    </source>
</reference>
<proteinExistence type="predicted"/>
<dbReference type="PANTHER" id="PTHR28008:SF1">
    <property type="entry name" value="DOMAIN PROTEIN, PUTATIVE (AFU_ORTHOLOGUE AFUA_3G10980)-RELATED"/>
    <property type="match status" value="1"/>
</dbReference>
<organism evidence="3 4">
    <name type="scientific">Neotamlana sargassicola</name>
    <dbReference type="NCBI Taxonomy" id="2883125"/>
    <lineage>
        <taxon>Bacteria</taxon>
        <taxon>Pseudomonadati</taxon>
        <taxon>Bacteroidota</taxon>
        <taxon>Flavobacteriia</taxon>
        <taxon>Flavobacteriales</taxon>
        <taxon>Flavobacteriaceae</taxon>
        <taxon>Neotamlana</taxon>
    </lineage>
</organism>
<keyword evidence="4" id="KW-1185">Reference proteome</keyword>
<evidence type="ECO:0000313" key="4">
    <source>
        <dbReference type="Proteomes" id="UP001139286"/>
    </source>
</evidence>
<keyword evidence="1" id="KW-0812">Transmembrane</keyword>
<accession>A0A9X1I5I9</accession>
<feature type="transmembrane region" description="Helical" evidence="1">
    <location>
        <begin position="101"/>
        <end position="120"/>
    </location>
</feature>
<feature type="transmembrane region" description="Helical" evidence="1">
    <location>
        <begin position="42"/>
        <end position="60"/>
    </location>
</feature>
<dbReference type="AlphaFoldDB" id="A0A9X1I5I9"/>
<evidence type="ECO:0000313" key="3">
    <source>
        <dbReference type="EMBL" id="MCB4806799.1"/>
    </source>
</evidence>
<name>A0A9X1I5I9_9FLAO</name>
<protein>
    <submittedName>
        <fullName evidence="3">VanZ family protein</fullName>
    </submittedName>
</protein>